<dbReference type="Pfam" id="PF05985">
    <property type="entry name" value="EutC"/>
    <property type="match status" value="1"/>
</dbReference>
<dbReference type="InterPro" id="IPR009246">
    <property type="entry name" value="EutC"/>
</dbReference>
<proteinExistence type="inferred from homology"/>
<comment type="subcellular location">
    <subcellularLocation>
        <location evidence="5">Bacterial microcompartment</location>
    </subcellularLocation>
</comment>
<evidence type="ECO:0000256" key="4">
    <source>
        <dbReference type="ARBA" id="ARBA00024446"/>
    </source>
</evidence>
<dbReference type="InterPro" id="IPR042251">
    <property type="entry name" value="EutC_C"/>
</dbReference>
<comment type="pathway">
    <text evidence="5">Amine and polyamine degradation; ethanolamine degradation.</text>
</comment>
<dbReference type="AlphaFoldDB" id="A0A2V4RLR2"/>
<comment type="similarity">
    <text evidence="5">Belongs to the EutC family.</text>
</comment>
<dbReference type="NCBIfam" id="NF003971">
    <property type="entry name" value="PRK05465.1"/>
    <property type="match status" value="1"/>
</dbReference>
<keyword evidence="1 5" id="KW-0846">Cobalamin</keyword>
<dbReference type="RefSeq" id="WP_110556770.1">
    <property type="nucleotide sequence ID" value="NZ_NKUB01000009.1"/>
</dbReference>
<dbReference type="PANTHER" id="PTHR39330">
    <property type="entry name" value="ETHANOLAMINE AMMONIA-LYASE LIGHT CHAIN"/>
    <property type="match status" value="1"/>
</dbReference>
<evidence type="ECO:0000256" key="3">
    <source>
        <dbReference type="ARBA" id="ARBA00023285"/>
    </source>
</evidence>
<dbReference type="InterPro" id="IPR042255">
    <property type="entry name" value="EutC_N"/>
</dbReference>
<comment type="function">
    <text evidence="5">Catalyzes the deamination of various vicinal amino-alcohols to oxo compounds. Allows this organism to utilize ethanolamine as the sole source of nitrogen and carbon in the presence of external vitamin B12.</text>
</comment>
<dbReference type="GO" id="GO:0009350">
    <property type="term" value="C:ethanolamine ammonia-lyase complex"/>
    <property type="evidence" value="ECO:0007669"/>
    <property type="project" value="UniProtKB-UniRule"/>
</dbReference>
<evidence type="ECO:0000256" key="5">
    <source>
        <dbReference type="HAMAP-Rule" id="MF_00601"/>
    </source>
</evidence>
<evidence type="ECO:0000256" key="1">
    <source>
        <dbReference type="ARBA" id="ARBA00022628"/>
    </source>
</evidence>
<dbReference type="HAMAP" id="MF_00601">
    <property type="entry name" value="EutC"/>
    <property type="match status" value="1"/>
</dbReference>
<dbReference type="GO" id="GO:0046336">
    <property type="term" value="P:ethanolamine catabolic process"/>
    <property type="evidence" value="ECO:0007669"/>
    <property type="project" value="UniProtKB-UniRule"/>
</dbReference>
<dbReference type="EC" id="4.3.1.7" evidence="5"/>
<comment type="catalytic activity">
    <reaction evidence="5">
        <text>ethanolamine = acetaldehyde + NH4(+)</text>
        <dbReference type="Rhea" id="RHEA:15313"/>
        <dbReference type="ChEBI" id="CHEBI:15343"/>
        <dbReference type="ChEBI" id="CHEBI:28938"/>
        <dbReference type="ChEBI" id="CHEBI:57603"/>
        <dbReference type="EC" id="4.3.1.7"/>
    </reaction>
</comment>
<keyword evidence="4 5" id="KW-1283">Bacterial microcompartment</keyword>
<keyword evidence="2 5" id="KW-0456">Lyase</keyword>
<reference evidence="6 7" key="1">
    <citation type="submission" date="2017-07" db="EMBL/GenBank/DDBJ databases">
        <title>A draft genome sequence of Komagataeibacter swingsii LMG 22125.</title>
        <authorList>
            <person name="Skraban J."/>
            <person name="Cleenwerck I."/>
            <person name="Vandamme P."/>
            <person name="Trcek J."/>
        </authorList>
    </citation>
    <scope>NUCLEOTIDE SEQUENCE [LARGE SCALE GENOMIC DNA]</scope>
    <source>
        <strain evidence="6 7">LMG 22125</strain>
    </source>
</reference>
<dbReference type="PIRSF" id="PIRSF018982">
    <property type="entry name" value="EutC"/>
    <property type="match status" value="1"/>
</dbReference>
<dbReference type="UniPathway" id="UPA00560"/>
<sequence>MTDDPPLTWRGLQATTSARIGLPRAGNTISGAAVREFQYAHVRARHAVSATLDTSRLNLPQPPIAVESRARDREEYVRRPDLGRQLSDGSRESLPHGRYDVVFVIADGLSALAAQQQGPAVLAAVMPLLAGWRIAPLVVAHRARVALGDEIATGLGARCVVMMIGERPGLRCAESMSLYMTWNPRIGTRDSGRNCISNIHGHGGLSAMAAANSLAWLLKTARMRNYSGVDLKDETCTIGQTVRPDLHKMLSDKSGK</sequence>
<keyword evidence="7" id="KW-1185">Reference proteome</keyword>
<dbReference type="GO" id="GO:0006520">
    <property type="term" value="P:amino acid metabolic process"/>
    <property type="evidence" value="ECO:0007669"/>
    <property type="project" value="InterPro"/>
</dbReference>
<comment type="cofactor">
    <cofactor evidence="5">
        <name>adenosylcob(III)alamin</name>
        <dbReference type="ChEBI" id="CHEBI:18408"/>
    </cofactor>
    <text evidence="5">Binds between the large and small subunits.</text>
</comment>
<dbReference type="Gene3D" id="1.10.30.40">
    <property type="entry name" value="Ethanolamine ammonia-lyase light chain (EutC), N-terminal domain"/>
    <property type="match status" value="1"/>
</dbReference>
<keyword evidence="3 5" id="KW-0170">Cobalt</keyword>
<organism evidence="6 7">
    <name type="scientific">Komagataeibacter swingsii</name>
    <dbReference type="NCBI Taxonomy" id="215220"/>
    <lineage>
        <taxon>Bacteria</taxon>
        <taxon>Pseudomonadati</taxon>
        <taxon>Pseudomonadota</taxon>
        <taxon>Alphaproteobacteria</taxon>
        <taxon>Acetobacterales</taxon>
        <taxon>Acetobacteraceae</taxon>
        <taxon>Komagataeibacter</taxon>
    </lineage>
</organism>
<dbReference type="GO" id="GO:0031471">
    <property type="term" value="C:ethanolamine degradation polyhedral organelle"/>
    <property type="evidence" value="ECO:0007669"/>
    <property type="project" value="UniProtKB-UniRule"/>
</dbReference>
<protein>
    <recommendedName>
        <fullName evidence="5">Ethanolamine ammonia-lyase small subunit</fullName>
        <shortName evidence="5">EAL small subunit</shortName>
        <ecNumber evidence="5">4.3.1.7</ecNumber>
    </recommendedName>
</protein>
<feature type="binding site" evidence="5">
    <location>
        <position position="145"/>
    </location>
    <ligand>
        <name>adenosylcob(III)alamin</name>
        <dbReference type="ChEBI" id="CHEBI:18408"/>
    </ligand>
</feature>
<evidence type="ECO:0000313" key="6">
    <source>
        <dbReference type="EMBL" id="PYD69605.1"/>
    </source>
</evidence>
<gene>
    <name evidence="5" type="primary">eutC</name>
    <name evidence="6" type="ORF">CFR76_08595</name>
</gene>
<dbReference type="Gene3D" id="3.40.50.11240">
    <property type="entry name" value="Ethanolamine ammonia-lyase light chain (EutC)"/>
    <property type="match status" value="1"/>
</dbReference>
<evidence type="ECO:0000256" key="2">
    <source>
        <dbReference type="ARBA" id="ARBA00023239"/>
    </source>
</evidence>
<evidence type="ECO:0000313" key="7">
    <source>
        <dbReference type="Proteomes" id="UP000247371"/>
    </source>
</evidence>
<comment type="subunit">
    <text evidence="5">The basic unit is a heterodimer which dimerizes to form tetramers. The heterotetramers trimerize; 6 large subunits form a core ring with 6 small subunits projecting outwards.</text>
</comment>
<dbReference type="GO" id="GO:0031419">
    <property type="term" value="F:cobalamin binding"/>
    <property type="evidence" value="ECO:0007669"/>
    <property type="project" value="UniProtKB-UniRule"/>
</dbReference>
<name>A0A2V4RLR2_9PROT</name>
<feature type="binding site" evidence="5">
    <location>
        <position position="195"/>
    </location>
    <ligand>
        <name>adenosylcob(III)alamin</name>
        <dbReference type="ChEBI" id="CHEBI:18408"/>
    </ligand>
</feature>
<comment type="caution">
    <text evidence="6">The sequence shown here is derived from an EMBL/GenBank/DDBJ whole genome shotgun (WGS) entry which is preliminary data.</text>
</comment>
<dbReference type="GO" id="GO:0008851">
    <property type="term" value="F:ethanolamine ammonia-lyase activity"/>
    <property type="evidence" value="ECO:0007669"/>
    <property type="project" value="UniProtKB-UniRule"/>
</dbReference>
<dbReference type="PANTHER" id="PTHR39330:SF1">
    <property type="entry name" value="ETHANOLAMINE AMMONIA-LYASE SMALL SUBUNIT"/>
    <property type="match status" value="1"/>
</dbReference>
<dbReference type="Proteomes" id="UP000247371">
    <property type="component" value="Unassembled WGS sequence"/>
</dbReference>
<feature type="binding site" evidence="5">
    <location>
        <position position="166"/>
    </location>
    <ligand>
        <name>adenosylcob(III)alamin</name>
        <dbReference type="ChEBI" id="CHEBI:18408"/>
    </ligand>
</feature>
<dbReference type="EMBL" id="NKUB01000009">
    <property type="protein sequence ID" value="PYD69605.1"/>
    <property type="molecule type" value="Genomic_DNA"/>
</dbReference>
<accession>A0A2V4RLR2</accession>